<gene>
    <name evidence="6" type="ordered locus">HCH_05435</name>
</gene>
<evidence type="ECO:0000256" key="4">
    <source>
        <dbReference type="PROSITE-ProRule" id="PRU00335"/>
    </source>
</evidence>
<dbReference type="InterPro" id="IPR023772">
    <property type="entry name" value="DNA-bd_HTH_TetR-type_CS"/>
</dbReference>
<keyword evidence="3" id="KW-0804">Transcription</keyword>
<keyword evidence="1" id="KW-0805">Transcription regulation</keyword>
<dbReference type="InterPro" id="IPR050109">
    <property type="entry name" value="HTH-type_TetR-like_transc_reg"/>
</dbReference>
<dbReference type="PANTHER" id="PTHR30055:SF146">
    <property type="entry name" value="HTH-TYPE TRANSCRIPTIONAL DUAL REGULATOR CECR"/>
    <property type="match status" value="1"/>
</dbReference>
<dbReference type="SUPFAM" id="SSF46689">
    <property type="entry name" value="Homeodomain-like"/>
    <property type="match status" value="1"/>
</dbReference>
<evidence type="ECO:0000259" key="5">
    <source>
        <dbReference type="PROSITE" id="PS50977"/>
    </source>
</evidence>
<dbReference type="GO" id="GO:0000976">
    <property type="term" value="F:transcription cis-regulatory region binding"/>
    <property type="evidence" value="ECO:0007669"/>
    <property type="project" value="TreeGrafter"/>
</dbReference>
<evidence type="ECO:0000256" key="1">
    <source>
        <dbReference type="ARBA" id="ARBA00023015"/>
    </source>
</evidence>
<dbReference type="Pfam" id="PF00440">
    <property type="entry name" value="TetR_N"/>
    <property type="match status" value="1"/>
</dbReference>
<dbReference type="PROSITE" id="PS01081">
    <property type="entry name" value="HTH_TETR_1"/>
    <property type="match status" value="1"/>
</dbReference>
<keyword evidence="2 4" id="KW-0238">DNA-binding</keyword>
<dbReference type="STRING" id="349521.HCH_05435"/>
<keyword evidence="7" id="KW-1185">Reference proteome</keyword>
<evidence type="ECO:0000256" key="3">
    <source>
        <dbReference type="ARBA" id="ARBA00023163"/>
    </source>
</evidence>
<dbReference type="Proteomes" id="UP000000238">
    <property type="component" value="Chromosome"/>
</dbReference>
<dbReference type="PANTHER" id="PTHR30055">
    <property type="entry name" value="HTH-TYPE TRANSCRIPTIONAL REGULATOR RUTR"/>
    <property type="match status" value="1"/>
</dbReference>
<feature type="domain" description="HTH tetR-type" evidence="5">
    <location>
        <begin position="37"/>
        <end position="97"/>
    </location>
</feature>
<dbReference type="GO" id="GO:0003700">
    <property type="term" value="F:DNA-binding transcription factor activity"/>
    <property type="evidence" value="ECO:0007669"/>
    <property type="project" value="TreeGrafter"/>
</dbReference>
<dbReference type="Pfam" id="PF14246">
    <property type="entry name" value="TetR_C_7"/>
    <property type="match status" value="1"/>
</dbReference>
<dbReference type="HOGENOM" id="CLU_069356_27_0_6"/>
<evidence type="ECO:0000313" key="7">
    <source>
        <dbReference type="Proteomes" id="UP000000238"/>
    </source>
</evidence>
<dbReference type="AlphaFoldDB" id="Q2SB74"/>
<dbReference type="PROSITE" id="PS50977">
    <property type="entry name" value="HTH_TETR_2"/>
    <property type="match status" value="1"/>
</dbReference>
<evidence type="ECO:0000256" key="2">
    <source>
        <dbReference type="ARBA" id="ARBA00023125"/>
    </source>
</evidence>
<evidence type="ECO:0000313" key="6">
    <source>
        <dbReference type="EMBL" id="ABC32100.1"/>
    </source>
</evidence>
<dbReference type="SUPFAM" id="SSF48498">
    <property type="entry name" value="Tetracyclin repressor-like, C-terminal domain"/>
    <property type="match status" value="1"/>
</dbReference>
<dbReference type="InterPro" id="IPR009057">
    <property type="entry name" value="Homeodomain-like_sf"/>
</dbReference>
<dbReference type="PRINTS" id="PR00455">
    <property type="entry name" value="HTHTETR"/>
</dbReference>
<dbReference type="InterPro" id="IPR036271">
    <property type="entry name" value="Tet_transcr_reg_TetR-rel_C_sf"/>
</dbReference>
<organism evidence="6 7">
    <name type="scientific">Hahella chejuensis (strain KCTC 2396)</name>
    <dbReference type="NCBI Taxonomy" id="349521"/>
    <lineage>
        <taxon>Bacteria</taxon>
        <taxon>Pseudomonadati</taxon>
        <taxon>Pseudomonadota</taxon>
        <taxon>Gammaproteobacteria</taxon>
        <taxon>Oceanospirillales</taxon>
        <taxon>Hahellaceae</taxon>
        <taxon>Hahella</taxon>
    </lineage>
</organism>
<feature type="DNA-binding region" description="H-T-H motif" evidence="4">
    <location>
        <begin position="60"/>
        <end position="79"/>
    </location>
</feature>
<dbReference type="FunFam" id="1.10.10.60:FF:000141">
    <property type="entry name" value="TetR family transcriptional regulator"/>
    <property type="match status" value="1"/>
</dbReference>
<dbReference type="Gene3D" id="1.10.10.60">
    <property type="entry name" value="Homeodomain-like"/>
    <property type="match status" value="1"/>
</dbReference>
<dbReference type="Gene3D" id="1.10.357.10">
    <property type="entry name" value="Tetracycline Repressor, domain 2"/>
    <property type="match status" value="1"/>
</dbReference>
<proteinExistence type="predicted"/>
<reference evidence="6 7" key="1">
    <citation type="journal article" date="2005" name="Nucleic Acids Res.">
        <title>Genomic blueprint of Hahella chejuensis, a marine microbe producing an algicidal agent.</title>
        <authorList>
            <person name="Jeong H."/>
            <person name="Yim J.H."/>
            <person name="Lee C."/>
            <person name="Choi S.-H."/>
            <person name="Park Y.K."/>
            <person name="Yoon S.H."/>
            <person name="Hur C.-G."/>
            <person name="Kang H.-Y."/>
            <person name="Kim D."/>
            <person name="Lee H.H."/>
            <person name="Park K.H."/>
            <person name="Park S.-H."/>
            <person name="Park H.-S."/>
            <person name="Lee H.K."/>
            <person name="Oh T.K."/>
            <person name="Kim J.F."/>
        </authorList>
    </citation>
    <scope>NUCLEOTIDE SEQUENCE [LARGE SCALE GENOMIC DNA]</scope>
    <source>
        <strain evidence="6 7">KCTC 2396</strain>
    </source>
</reference>
<dbReference type="InterPro" id="IPR039536">
    <property type="entry name" value="TetR_C_Proteobacteria"/>
</dbReference>
<dbReference type="KEGG" id="hch:HCH_05435"/>
<sequence length="247" mass="27267">MSIAIRKTEPYSSVFAFYSDMTDKHKGNLTTTMALNPQRTEQILEAAKNVFHQSGYARASMDRVAKEAGVSKATLYNHFKSKTVLFQAVVSSASARFIQELSDLQTDERRLEPALRIIAERFLTFLLCPHNLAAIRMILAEIQADPELGEAFYQSGPAVAESAIGSFLDKRMRKGEIPQTDPVRAGRHFMALLRGDLFWRALLGVALPQDEINAHLDSVVKQFMQGVAGMAANHGNADIRNNPASGS</sequence>
<dbReference type="eggNOG" id="COG1309">
    <property type="taxonomic scope" value="Bacteria"/>
</dbReference>
<dbReference type="InterPro" id="IPR001647">
    <property type="entry name" value="HTH_TetR"/>
</dbReference>
<name>Q2SB74_HAHCH</name>
<accession>Q2SB74</accession>
<dbReference type="EMBL" id="CP000155">
    <property type="protein sequence ID" value="ABC32100.1"/>
    <property type="molecule type" value="Genomic_DNA"/>
</dbReference>
<protein>
    <submittedName>
        <fullName evidence="6">Transcriptional regulator</fullName>
    </submittedName>
</protein>